<accession>A0AAP0SBS7</accession>
<dbReference type="AlphaFoldDB" id="A0AAP0SBS7"/>
<dbReference type="PANTHER" id="PTHR34371">
    <property type="entry name" value="OS01G0551000 PROTEIN"/>
    <property type="match status" value="1"/>
</dbReference>
<organism evidence="2 3">
    <name type="scientific">Liquidambar formosana</name>
    <name type="common">Formosan gum</name>
    <dbReference type="NCBI Taxonomy" id="63359"/>
    <lineage>
        <taxon>Eukaryota</taxon>
        <taxon>Viridiplantae</taxon>
        <taxon>Streptophyta</taxon>
        <taxon>Embryophyta</taxon>
        <taxon>Tracheophyta</taxon>
        <taxon>Spermatophyta</taxon>
        <taxon>Magnoliopsida</taxon>
        <taxon>eudicotyledons</taxon>
        <taxon>Gunneridae</taxon>
        <taxon>Pentapetalae</taxon>
        <taxon>Saxifragales</taxon>
        <taxon>Altingiaceae</taxon>
        <taxon>Liquidambar</taxon>
    </lineage>
</organism>
<evidence type="ECO:0000313" key="2">
    <source>
        <dbReference type="EMBL" id="KAK9291526.1"/>
    </source>
</evidence>
<proteinExistence type="predicted"/>
<comment type="caution">
    <text evidence="2">The sequence shown here is derived from an EMBL/GenBank/DDBJ whole genome shotgun (WGS) entry which is preliminary data.</text>
</comment>
<dbReference type="Proteomes" id="UP001415857">
    <property type="component" value="Unassembled WGS sequence"/>
</dbReference>
<dbReference type="PANTHER" id="PTHR34371:SF6">
    <property type="entry name" value="MEMBRANE-ASSOCIATED KINASE REGULATOR 6"/>
    <property type="match status" value="1"/>
</dbReference>
<dbReference type="EMBL" id="JBBPBK010000001">
    <property type="protein sequence ID" value="KAK9291526.1"/>
    <property type="molecule type" value="Genomic_DNA"/>
</dbReference>
<feature type="region of interest" description="Disordered" evidence="1">
    <location>
        <begin position="1"/>
        <end position="25"/>
    </location>
</feature>
<reference evidence="2 3" key="1">
    <citation type="journal article" date="2024" name="Plant J.">
        <title>Genome sequences and population genomics reveal climatic adaptation and genomic divergence between two closely related sweetgum species.</title>
        <authorList>
            <person name="Xu W.Q."/>
            <person name="Ren C.Q."/>
            <person name="Zhang X.Y."/>
            <person name="Comes H.P."/>
            <person name="Liu X.H."/>
            <person name="Li Y.G."/>
            <person name="Kettle C.J."/>
            <person name="Jalonen R."/>
            <person name="Gaisberger H."/>
            <person name="Ma Y.Z."/>
            <person name="Qiu Y.X."/>
        </authorList>
    </citation>
    <scope>NUCLEOTIDE SEQUENCE [LARGE SCALE GENOMIC DNA]</scope>
    <source>
        <strain evidence="2">Hangzhou</strain>
    </source>
</reference>
<evidence type="ECO:0000256" key="1">
    <source>
        <dbReference type="SAM" id="MobiDB-lite"/>
    </source>
</evidence>
<feature type="region of interest" description="Disordered" evidence="1">
    <location>
        <begin position="51"/>
        <end position="83"/>
    </location>
</feature>
<protein>
    <submittedName>
        <fullName evidence="2">Uncharacterized protein</fullName>
    </submittedName>
</protein>
<keyword evidence="3" id="KW-1185">Reference proteome</keyword>
<feature type="compositionally biased region" description="Basic and acidic residues" evidence="1">
    <location>
        <begin position="1"/>
        <end position="13"/>
    </location>
</feature>
<gene>
    <name evidence="2" type="ORF">L1049_019474</name>
</gene>
<evidence type="ECO:0000313" key="3">
    <source>
        <dbReference type="Proteomes" id="UP001415857"/>
    </source>
</evidence>
<name>A0AAP0SBS7_LIQFO</name>
<sequence length="231" mass="25142">MHQAHELEGKMGSEQDYEPSSTPKLALFSFPSQSAEPAWMLTPPHQALASVPFQWEEAPGKPRPSTTTGGGGASTLSEPEIGRSLELPPRLLAEVKVTNMPSPTTVLDGPYVGRTLSYTFSFRKGESRKGKGNFGSWRWGGGLKENKELVEGSFDFSSSVRSLGEVISDGGSVSSSGGGGGGTEVKITRIRRKASFLPVSQTRSHLWASIYESFKQVVPWRRRQEKLRKTG</sequence>